<accession>A0A843WAB1</accession>
<dbReference type="Proteomes" id="UP000652761">
    <property type="component" value="Unassembled WGS sequence"/>
</dbReference>
<evidence type="ECO:0000313" key="2">
    <source>
        <dbReference type="Proteomes" id="UP000652761"/>
    </source>
</evidence>
<feature type="non-terminal residue" evidence="1">
    <location>
        <position position="64"/>
    </location>
</feature>
<sequence>ELELRSLASTSIDARFFSWEINGWIPCRLHLIDGSRYYRQHKFEWLIEDIGVVEEMIRRTILSV</sequence>
<keyword evidence="2" id="KW-1185">Reference proteome</keyword>
<protein>
    <submittedName>
        <fullName evidence="1">Uncharacterized protein</fullName>
    </submittedName>
</protein>
<dbReference type="AlphaFoldDB" id="A0A843WAB1"/>
<gene>
    <name evidence="1" type="ORF">Taro_035365</name>
</gene>
<organism evidence="1 2">
    <name type="scientific">Colocasia esculenta</name>
    <name type="common">Wild taro</name>
    <name type="synonym">Arum esculentum</name>
    <dbReference type="NCBI Taxonomy" id="4460"/>
    <lineage>
        <taxon>Eukaryota</taxon>
        <taxon>Viridiplantae</taxon>
        <taxon>Streptophyta</taxon>
        <taxon>Embryophyta</taxon>
        <taxon>Tracheophyta</taxon>
        <taxon>Spermatophyta</taxon>
        <taxon>Magnoliopsida</taxon>
        <taxon>Liliopsida</taxon>
        <taxon>Araceae</taxon>
        <taxon>Aroideae</taxon>
        <taxon>Colocasieae</taxon>
        <taxon>Colocasia</taxon>
    </lineage>
</organism>
<proteinExistence type="predicted"/>
<evidence type="ECO:0000313" key="1">
    <source>
        <dbReference type="EMBL" id="MQM02591.1"/>
    </source>
</evidence>
<name>A0A843WAB1_COLES</name>
<dbReference type="EMBL" id="NMUH01002883">
    <property type="protein sequence ID" value="MQM02591.1"/>
    <property type="molecule type" value="Genomic_DNA"/>
</dbReference>
<reference evidence="1" key="1">
    <citation type="submission" date="2017-07" db="EMBL/GenBank/DDBJ databases">
        <title>Taro Niue Genome Assembly and Annotation.</title>
        <authorList>
            <person name="Atibalentja N."/>
            <person name="Keating K."/>
            <person name="Fields C.J."/>
        </authorList>
    </citation>
    <scope>NUCLEOTIDE SEQUENCE</scope>
    <source>
        <strain evidence="1">Niue_2</strain>
        <tissue evidence="1">Leaf</tissue>
    </source>
</reference>
<comment type="caution">
    <text evidence="1">The sequence shown here is derived from an EMBL/GenBank/DDBJ whole genome shotgun (WGS) entry which is preliminary data.</text>
</comment>